<accession>A0AAD9EM77</accession>
<protein>
    <submittedName>
        <fullName evidence="1">Uncharacterized protein</fullName>
    </submittedName>
</protein>
<sequence length="308" mass="33264">MTSDEVPVRTPVQAPTSQRELALRKFVEVGLNRAPEAGSTLAVGTDLSPRNLVSMCQNALPGIAVQLRGSNAVFTPLGFRQTLNLTFASTAASGALSSSAASSGGKEPLSMRLTILQCQDYASAAEAFKRHVGAFQSNWHNIMTRTEKGFGNHAYQTKTSIFWTRWTTFVVLENTLKTAKADESPTFPIDFKALASDLDQTFLSQRMPMDIVSRVSIDKANIPTIVVGHESVLKFSFQPHAHMVTDVQVKDSKIVMFGGSITPARELRLVGVAPGTAKISIQVAHETSLQTTSQDFIIKVVQNAPASG</sequence>
<comment type="caution">
    <text evidence="1">The sequence shown here is derived from an EMBL/GenBank/DDBJ whole genome shotgun (WGS) entry which is preliminary data.</text>
</comment>
<evidence type="ECO:0000313" key="1">
    <source>
        <dbReference type="EMBL" id="KAK1857054.1"/>
    </source>
</evidence>
<keyword evidence="2" id="KW-1185">Reference proteome</keyword>
<proteinExistence type="predicted"/>
<evidence type="ECO:0000313" key="2">
    <source>
        <dbReference type="Proteomes" id="UP001243330"/>
    </source>
</evidence>
<dbReference type="Proteomes" id="UP001243330">
    <property type="component" value="Unassembled WGS sequence"/>
</dbReference>
<reference evidence="1" key="1">
    <citation type="submission" date="2023-01" db="EMBL/GenBank/DDBJ databases">
        <title>Colletotrichum chrysophilum M932 genome sequence.</title>
        <authorList>
            <person name="Baroncelli R."/>
        </authorList>
    </citation>
    <scope>NUCLEOTIDE SEQUENCE</scope>
    <source>
        <strain evidence="1">M932</strain>
    </source>
</reference>
<dbReference type="EMBL" id="JAQOWY010000003">
    <property type="protein sequence ID" value="KAK1857054.1"/>
    <property type="molecule type" value="Genomic_DNA"/>
</dbReference>
<name>A0AAD9EM77_9PEZI</name>
<dbReference type="AlphaFoldDB" id="A0AAD9EM77"/>
<organism evidence="1 2">
    <name type="scientific">Colletotrichum chrysophilum</name>
    <dbReference type="NCBI Taxonomy" id="1836956"/>
    <lineage>
        <taxon>Eukaryota</taxon>
        <taxon>Fungi</taxon>
        <taxon>Dikarya</taxon>
        <taxon>Ascomycota</taxon>
        <taxon>Pezizomycotina</taxon>
        <taxon>Sordariomycetes</taxon>
        <taxon>Hypocreomycetidae</taxon>
        <taxon>Glomerellales</taxon>
        <taxon>Glomerellaceae</taxon>
        <taxon>Colletotrichum</taxon>
        <taxon>Colletotrichum gloeosporioides species complex</taxon>
    </lineage>
</organism>
<gene>
    <name evidence="1" type="ORF">CCHR01_00397</name>
</gene>